<organism evidence="1 2">
    <name type="scientific">Apiospora hydei</name>
    <dbReference type="NCBI Taxonomy" id="1337664"/>
    <lineage>
        <taxon>Eukaryota</taxon>
        <taxon>Fungi</taxon>
        <taxon>Dikarya</taxon>
        <taxon>Ascomycota</taxon>
        <taxon>Pezizomycotina</taxon>
        <taxon>Sordariomycetes</taxon>
        <taxon>Xylariomycetidae</taxon>
        <taxon>Amphisphaeriales</taxon>
        <taxon>Apiosporaceae</taxon>
        <taxon>Apiospora</taxon>
    </lineage>
</organism>
<evidence type="ECO:0000313" key="1">
    <source>
        <dbReference type="EMBL" id="KAK8087527.1"/>
    </source>
</evidence>
<dbReference type="Proteomes" id="UP001433268">
    <property type="component" value="Unassembled WGS sequence"/>
</dbReference>
<name>A0ABR1WWP5_9PEZI</name>
<dbReference type="GeneID" id="92039863"/>
<dbReference type="EMBL" id="JAQQWN010000004">
    <property type="protein sequence ID" value="KAK8087527.1"/>
    <property type="molecule type" value="Genomic_DNA"/>
</dbReference>
<keyword evidence="2" id="KW-1185">Reference proteome</keyword>
<proteinExistence type="predicted"/>
<dbReference type="RefSeq" id="XP_066670421.1">
    <property type="nucleotide sequence ID" value="XM_066806803.1"/>
</dbReference>
<evidence type="ECO:0000313" key="2">
    <source>
        <dbReference type="Proteomes" id="UP001433268"/>
    </source>
</evidence>
<accession>A0ABR1WWP5</accession>
<sequence length="231" mass="25145">MNNPDSRVWNNNGVFTGITADPGSVGAGNVGSVEVSHDNQNVYSLFSANNDAICVAWVTVENSDDRGGNKYAVRWPAFSGDAFDENDTDPQKFCNDIDFGLREEDDPNTINFWTRKVRKTKTKRVAAAPARAQWMASQLVISDAKTNSALELCGSATSLGPDFAHTGEGKFCDMGDKKLYGLCGDGVSDDCFDLEARALAPKSVRRGGVLPRLVSPYALVRDWRKNETASH</sequence>
<protein>
    <submittedName>
        <fullName evidence="1">Uncharacterized protein</fullName>
    </submittedName>
</protein>
<comment type="caution">
    <text evidence="1">The sequence shown here is derived from an EMBL/GenBank/DDBJ whole genome shotgun (WGS) entry which is preliminary data.</text>
</comment>
<reference evidence="1 2" key="1">
    <citation type="submission" date="2023-01" db="EMBL/GenBank/DDBJ databases">
        <title>Analysis of 21 Apiospora genomes using comparative genomics revels a genus with tremendous synthesis potential of carbohydrate active enzymes and secondary metabolites.</title>
        <authorList>
            <person name="Sorensen T."/>
        </authorList>
    </citation>
    <scope>NUCLEOTIDE SEQUENCE [LARGE SCALE GENOMIC DNA]</scope>
    <source>
        <strain evidence="1 2">CBS 114990</strain>
    </source>
</reference>
<gene>
    <name evidence="1" type="ORF">PG997_002488</name>
</gene>